<dbReference type="PROSITE" id="PS50893">
    <property type="entry name" value="ABC_TRANSPORTER_2"/>
    <property type="match status" value="1"/>
</dbReference>
<evidence type="ECO:0000259" key="5">
    <source>
        <dbReference type="PROSITE" id="PS50893"/>
    </source>
</evidence>
<protein>
    <recommendedName>
        <fullName evidence="5">ABC transporter domain-containing protein</fullName>
    </recommendedName>
</protein>
<dbReference type="GO" id="GO:0015833">
    <property type="term" value="P:peptide transport"/>
    <property type="evidence" value="ECO:0007669"/>
    <property type="project" value="InterPro"/>
</dbReference>
<organism evidence="6">
    <name type="scientific">marine sediment metagenome</name>
    <dbReference type="NCBI Taxonomy" id="412755"/>
    <lineage>
        <taxon>unclassified sequences</taxon>
        <taxon>metagenomes</taxon>
        <taxon>ecological metagenomes</taxon>
    </lineage>
</organism>
<dbReference type="GO" id="GO:0005524">
    <property type="term" value="F:ATP binding"/>
    <property type="evidence" value="ECO:0007669"/>
    <property type="project" value="UniProtKB-KW"/>
</dbReference>
<dbReference type="FunFam" id="3.40.50.300:FF:000016">
    <property type="entry name" value="Oligopeptide ABC transporter ATP-binding component"/>
    <property type="match status" value="1"/>
</dbReference>
<dbReference type="SMART" id="SM00382">
    <property type="entry name" value="AAA"/>
    <property type="match status" value="1"/>
</dbReference>
<dbReference type="Gene3D" id="3.40.50.300">
    <property type="entry name" value="P-loop containing nucleotide triphosphate hydrolases"/>
    <property type="match status" value="1"/>
</dbReference>
<comment type="similarity">
    <text evidence="1">Belongs to the ABC transporter superfamily.</text>
</comment>
<dbReference type="GO" id="GO:0016887">
    <property type="term" value="F:ATP hydrolysis activity"/>
    <property type="evidence" value="ECO:0007669"/>
    <property type="project" value="InterPro"/>
</dbReference>
<name>A0A0F9VTH0_9ZZZZ</name>
<dbReference type="PROSITE" id="PS00211">
    <property type="entry name" value="ABC_TRANSPORTER_1"/>
    <property type="match status" value="1"/>
</dbReference>
<dbReference type="InterPro" id="IPR013563">
    <property type="entry name" value="Oligopep_ABC_C"/>
</dbReference>
<proteinExistence type="inferred from homology"/>
<dbReference type="InterPro" id="IPR027417">
    <property type="entry name" value="P-loop_NTPase"/>
</dbReference>
<dbReference type="GO" id="GO:0055085">
    <property type="term" value="P:transmembrane transport"/>
    <property type="evidence" value="ECO:0007669"/>
    <property type="project" value="UniProtKB-ARBA"/>
</dbReference>
<dbReference type="CDD" id="cd03257">
    <property type="entry name" value="ABC_NikE_OppD_transporters"/>
    <property type="match status" value="1"/>
</dbReference>
<accession>A0A0F9VTH0</accession>
<reference evidence="6" key="1">
    <citation type="journal article" date="2015" name="Nature">
        <title>Complex archaea that bridge the gap between prokaryotes and eukaryotes.</title>
        <authorList>
            <person name="Spang A."/>
            <person name="Saw J.H."/>
            <person name="Jorgensen S.L."/>
            <person name="Zaremba-Niedzwiedzka K."/>
            <person name="Martijn J."/>
            <person name="Lind A.E."/>
            <person name="van Eijk R."/>
            <person name="Schleper C."/>
            <person name="Guy L."/>
            <person name="Ettema T.J."/>
        </authorList>
    </citation>
    <scope>NUCLEOTIDE SEQUENCE</scope>
</reference>
<comment type="caution">
    <text evidence="6">The sequence shown here is derived from an EMBL/GenBank/DDBJ whole genome shotgun (WGS) entry which is preliminary data.</text>
</comment>
<dbReference type="Pfam" id="PF08352">
    <property type="entry name" value="oligo_HPY"/>
    <property type="match status" value="1"/>
</dbReference>
<evidence type="ECO:0000256" key="1">
    <source>
        <dbReference type="ARBA" id="ARBA00005417"/>
    </source>
</evidence>
<evidence type="ECO:0000256" key="4">
    <source>
        <dbReference type="ARBA" id="ARBA00022840"/>
    </source>
</evidence>
<dbReference type="SUPFAM" id="SSF52540">
    <property type="entry name" value="P-loop containing nucleoside triphosphate hydrolases"/>
    <property type="match status" value="1"/>
</dbReference>
<dbReference type="Pfam" id="PF00005">
    <property type="entry name" value="ABC_tran"/>
    <property type="match status" value="1"/>
</dbReference>
<dbReference type="InterPro" id="IPR003593">
    <property type="entry name" value="AAA+_ATPase"/>
</dbReference>
<dbReference type="NCBIfam" id="TIGR01727">
    <property type="entry name" value="oligo_HPY"/>
    <property type="match status" value="1"/>
</dbReference>
<dbReference type="EMBL" id="LAZR01000027">
    <property type="protein sequence ID" value="KKO03248.1"/>
    <property type="molecule type" value="Genomic_DNA"/>
</dbReference>
<feature type="domain" description="ABC transporter" evidence="5">
    <location>
        <begin position="29"/>
        <end position="290"/>
    </location>
</feature>
<dbReference type="PANTHER" id="PTHR43776:SF7">
    <property type="entry name" value="D,D-DIPEPTIDE TRANSPORT ATP-BINDING PROTEIN DDPF-RELATED"/>
    <property type="match status" value="1"/>
</dbReference>
<dbReference type="PANTHER" id="PTHR43776">
    <property type="entry name" value="TRANSPORT ATP-BINDING PROTEIN"/>
    <property type="match status" value="1"/>
</dbReference>
<keyword evidence="2" id="KW-0813">Transport</keyword>
<sequence>MSAPVKALEANQIAVHNHTQNEESAESLLQIRDLKKRFSLSGDFLDQLRFKGGKLVRHQEYVHAINGVNMDIKRGEALCVVGESGCGKSTVARTVMGLLTPTQGEIRYDGQRIDNLSSRQLLPYRKRMQMIFQNPYASLNPRMTIQQTLEEPLRLHHPEWKRQQILDKVEEVMRSVGIDPDWGKRFGHEFSGGQRQRIAIARALAVDPEFIVADEPISALDVSIQAQVLNLLMDAQHERNLTYLFITHDLAVVEHFGTRVAVMYLGTVCEIATTATLFEKPRHPYTQALLSAIPRLKDDRPQHIRLTGEVPTPVNLPSGCVFHGRCPYANARCKQEIPVLKTQDDGTRVACHAVEEARL</sequence>
<evidence type="ECO:0000256" key="3">
    <source>
        <dbReference type="ARBA" id="ARBA00022741"/>
    </source>
</evidence>
<gene>
    <name evidence="6" type="ORF">LCGC14_0096610</name>
</gene>
<evidence type="ECO:0000313" key="6">
    <source>
        <dbReference type="EMBL" id="KKO03248.1"/>
    </source>
</evidence>
<dbReference type="AlphaFoldDB" id="A0A0F9VTH0"/>
<evidence type="ECO:0000256" key="2">
    <source>
        <dbReference type="ARBA" id="ARBA00022448"/>
    </source>
</evidence>
<keyword evidence="3" id="KW-0547">Nucleotide-binding</keyword>
<dbReference type="InterPro" id="IPR017871">
    <property type="entry name" value="ABC_transporter-like_CS"/>
</dbReference>
<dbReference type="InterPro" id="IPR003439">
    <property type="entry name" value="ABC_transporter-like_ATP-bd"/>
</dbReference>
<dbReference type="InterPro" id="IPR050319">
    <property type="entry name" value="ABC_transp_ATP-bind"/>
</dbReference>
<keyword evidence="4" id="KW-0067">ATP-binding</keyword>